<proteinExistence type="predicted"/>
<protein>
    <submittedName>
        <fullName evidence="1">Uncharacterized protein</fullName>
    </submittedName>
</protein>
<gene>
    <name evidence="1" type="ORF">H6G83_22930</name>
</gene>
<sequence>MSINQFRRVTKARAKDLLYIIDTSGNRPLTKLIESSDLIGTAVNGKSAYEIALNNGFEGTEQEWLSSLKGKNTLAAKSISLNTDVNGDFQGNLTLTNGFALTKVEADNPIRVRLYLNQTFGNSDISRGIGTSLPVSHGLIYESVFAGNTKALDVLPSAIAFPFGDCFLVVNNPSGSQNITMTFNYIQLI</sequence>
<dbReference type="Proteomes" id="UP000661112">
    <property type="component" value="Unassembled WGS sequence"/>
</dbReference>
<dbReference type="EMBL" id="JACJSG010000035">
    <property type="protein sequence ID" value="MBD2503422.1"/>
    <property type="molecule type" value="Genomic_DNA"/>
</dbReference>
<comment type="caution">
    <text evidence="1">The sequence shown here is derived from an EMBL/GenBank/DDBJ whole genome shotgun (WGS) entry which is preliminary data.</text>
</comment>
<evidence type="ECO:0000313" key="1">
    <source>
        <dbReference type="EMBL" id="MBD2503422.1"/>
    </source>
</evidence>
<organism evidence="1 2">
    <name type="scientific">Anabaena azotica FACHB-119</name>
    <dbReference type="NCBI Taxonomy" id="947527"/>
    <lineage>
        <taxon>Bacteria</taxon>
        <taxon>Bacillati</taxon>
        <taxon>Cyanobacteriota</taxon>
        <taxon>Cyanophyceae</taxon>
        <taxon>Nostocales</taxon>
        <taxon>Nostocaceae</taxon>
        <taxon>Anabaena</taxon>
        <taxon>Anabaena azotica</taxon>
    </lineage>
</organism>
<reference evidence="1 2" key="1">
    <citation type="journal article" date="2020" name="ISME J.">
        <title>Comparative genomics reveals insights into cyanobacterial evolution and habitat adaptation.</title>
        <authorList>
            <person name="Chen M.Y."/>
            <person name="Teng W.K."/>
            <person name="Zhao L."/>
            <person name="Hu C.X."/>
            <person name="Zhou Y.K."/>
            <person name="Han B.P."/>
            <person name="Song L.R."/>
            <person name="Shu W.S."/>
        </authorList>
    </citation>
    <scope>NUCLEOTIDE SEQUENCE [LARGE SCALE GENOMIC DNA]</scope>
    <source>
        <strain evidence="1 2">FACHB-119</strain>
    </source>
</reference>
<dbReference type="RefSeq" id="WP_190476332.1">
    <property type="nucleotide sequence ID" value="NZ_JACJSG010000035.1"/>
</dbReference>
<name>A0ABR8DB38_9NOST</name>
<accession>A0ABR8DB38</accession>
<keyword evidence="2" id="KW-1185">Reference proteome</keyword>
<evidence type="ECO:0000313" key="2">
    <source>
        <dbReference type="Proteomes" id="UP000661112"/>
    </source>
</evidence>